<dbReference type="STRING" id="430453.SAMN04487962_12219"/>
<evidence type="ECO:0000256" key="2">
    <source>
        <dbReference type="SAM" id="MobiDB-lite"/>
    </source>
</evidence>
<proteinExistence type="predicted"/>
<keyword evidence="3" id="KW-0472">Membrane</keyword>
<dbReference type="EMBL" id="FOHZ01000022">
    <property type="protein sequence ID" value="SET76673.1"/>
    <property type="molecule type" value="Genomic_DNA"/>
</dbReference>
<keyword evidence="5" id="KW-1185">Reference proteome</keyword>
<evidence type="ECO:0000256" key="1">
    <source>
        <dbReference type="SAM" id="Coils"/>
    </source>
</evidence>
<dbReference type="RefSeq" id="WP_091854207.1">
    <property type="nucleotide sequence ID" value="NZ_FOHZ01000022.1"/>
</dbReference>
<feature type="transmembrane region" description="Helical" evidence="3">
    <location>
        <begin position="420"/>
        <end position="440"/>
    </location>
</feature>
<dbReference type="GO" id="GO:0004713">
    <property type="term" value="F:protein tyrosine kinase activity"/>
    <property type="evidence" value="ECO:0007669"/>
    <property type="project" value="TreeGrafter"/>
</dbReference>
<keyword evidence="3" id="KW-1133">Transmembrane helix</keyword>
<dbReference type="NCBIfam" id="TIGR03007">
    <property type="entry name" value="pepcterm_ChnLen"/>
    <property type="match status" value="1"/>
</dbReference>
<keyword evidence="3" id="KW-0812">Transmembrane</keyword>
<reference evidence="5" key="1">
    <citation type="submission" date="2016-10" db="EMBL/GenBank/DDBJ databases">
        <authorList>
            <person name="Varghese N."/>
            <person name="Submissions S."/>
        </authorList>
    </citation>
    <scope>NUCLEOTIDE SEQUENCE [LARGE SCALE GENOMIC DNA]</scope>
    <source>
        <strain evidence="5">CGMCC 1.6489</strain>
    </source>
</reference>
<dbReference type="PANTHER" id="PTHR32309:SF13">
    <property type="entry name" value="FERRIC ENTEROBACTIN TRANSPORT PROTEIN FEPE"/>
    <property type="match status" value="1"/>
</dbReference>
<sequence>MDWRYILDMINAVKLELYRYRVLAAIIFMCVTAGVLGLGYVTPKTYTSEALLYADSSSILQPLLRGSAEVTPIDRINEAREMLQSRSYLEQVAFDAGMLNGGETDSQKSQVTSGLRNALNMRVSNRNFLELSYSSDSPDKSFRVLSAALNRFVERTSSKKRSESQGAYEFIDAQVSTYRRQLEAAEERLKQFRQENQDGTTSNVQSRIERLRGDIENLKLAIQQTESEVELTSEQLTEEQPYRTVSRGGGGSEVDRKISQLQSNLSDLRLSYHDSHPDIVSVLGQLEDLRERKARGDVGQRSAGSSEVIENPVYEQLRLKLTDAQTRLEVQRNRLASLERLLDGAFERAERVAANEAELAELTRDYNVTKNVYEDMLERREKARLSMTLDVEGQGVSYRIQEPASYPTRWDGLQLHQVGMAGPFLGGTMVLGLLVALVMFDNRVRSSRTLLTQLPADIPVLASIPHYSSRWKERFLRKDTLFILFLLAIFMAGYLAVLVFSVLGITPQQIINTLTGIFAGQGG</sequence>
<feature type="transmembrane region" description="Helical" evidence="3">
    <location>
        <begin position="20"/>
        <end position="41"/>
    </location>
</feature>
<evidence type="ECO:0000313" key="4">
    <source>
        <dbReference type="EMBL" id="SET76673.1"/>
    </source>
</evidence>
<evidence type="ECO:0000313" key="5">
    <source>
        <dbReference type="Proteomes" id="UP000198762"/>
    </source>
</evidence>
<dbReference type="InterPro" id="IPR050445">
    <property type="entry name" value="Bact_polysacc_biosynth/exp"/>
</dbReference>
<dbReference type="AlphaFoldDB" id="A0A1I0GZG2"/>
<dbReference type="PANTHER" id="PTHR32309">
    <property type="entry name" value="TYROSINE-PROTEIN KINASE"/>
    <property type="match status" value="1"/>
</dbReference>
<protein>
    <submittedName>
        <fullName evidence="4">Polysaccharide chain length determinant protein, PEP-CTERM locus subfamily</fullName>
    </submittedName>
</protein>
<dbReference type="Proteomes" id="UP000198762">
    <property type="component" value="Unassembled WGS sequence"/>
</dbReference>
<evidence type="ECO:0000256" key="3">
    <source>
        <dbReference type="SAM" id="Phobius"/>
    </source>
</evidence>
<feature type="region of interest" description="Disordered" evidence="2">
    <location>
        <begin position="232"/>
        <end position="254"/>
    </location>
</feature>
<keyword evidence="1" id="KW-0175">Coiled coil</keyword>
<feature type="transmembrane region" description="Helical" evidence="3">
    <location>
        <begin position="480"/>
        <end position="505"/>
    </location>
</feature>
<name>A0A1I0GZG2_9GAMM</name>
<dbReference type="GO" id="GO:0005886">
    <property type="term" value="C:plasma membrane"/>
    <property type="evidence" value="ECO:0007669"/>
    <property type="project" value="TreeGrafter"/>
</dbReference>
<feature type="coiled-coil region" evidence="1">
    <location>
        <begin position="314"/>
        <end position="379"/>
    </location>
</feature>
<dbReference type="InterPro" id="IPR014345">
    <property type="entry name" value="XrtA_polysacc_chain"/>
</dbReference>
<dbReference type="OrthoDB" id="9795292at2"/>
<gene>
    <name evidence="4" type="ORF">SAMN04487962_12219</name>
</gene>
<accession>A0A1I0GZG2</accession>
<organism evidence="4 5">
    <name type="scientific">Marinobacter segnicrescens</name>
    <dbReference type="NCBI Taxonomy" id="430453"/>
    <lineage>
        <taxon>Bacteria</taxon>
        <taxon>Pseudomonadati</taxon>
        <taxon>Pseudomonadota</taxon>
        <taxon>Gammaproteobacteria</taxon>
        <taxon>Pseudomonadales</taxon>
        <taxon>Marinobacteraceae</taxon>
        <taxon>Marinobacter</taxon>
    </lineage>
</organism>